<dbReference type="AlphaFoldDB" id="A0A061QX04"/>
<feature type="non-terminal residue" evidence="1">
    <location>
        <position position="1"/>
    </location>
</feature>
<evidence type="ECO:0000313" key="1">
    <source>
        <dbReference type="EMBL" id="JAC65162.1"/>
    </source>
</evidence>
<accession>A0A061QX04</accession>
<name>A0A061QX04_9CHLO</name>
<sequence length="92" mass="10450">EPARSLFSIGIELVLLKIPDTLLLNNVSLSLSLSLTHTQTHTSSILSSQKSQLRPQITTRRQRQGSNYLVETARQEVETRFKEEKEQKICGK</sequence>
<organism evidence="1">
    <name type="scientific">Tetraselmis sp. GSL018</name>
    <dbReference type="NCBI Taxonomy" id="582737"/>
    <lineage>
        <taxon>Eukaryota</taxon>
        <taxon>Viridiplantae</taxon>
        <taxon>Chlorophyta</taxon>
        <taxon>core chlorophytes</taxon>
        <taxon>Chlorodendrophyceae</taxon>
        <taxon>Chlorodendrales</taxon>
        <taxon>Chlorodendraceae</taxon>
        <taxon>Tetraselmis</taxon>
    </lineage>
</organism>
<dbReference type="EMBL" id="GBEZ01021597">
    <property type="protein sequence ID" value="JAC65162.1"/>
    <property type="molecule type" value="Transcribed_RNA"/>
</dbReference>
<proteinExistence type="predicted"/>
<protein>
    <submittedName>
        <fullName evidence="1">Uncharacterized protein</fullName>
    </submittedName>
</protein>
<gene>
    <name evidence="1" type="ORF">TSPGSL018_16654</name>
</gene>
<reference evidence="1" key="1">
    <citation type="submission" date="2014-05" db="EMBL/GenBank/DDBJ databases">
        <title>The transcriptome of the halophilic microalga Tetraselmis sp. GSL018 isolated from the Great Salt Lake, Utah.</title>
        <authorList>
            <person name="Jinkerson R.E."/>
            <person name="D'Adamo S."/>
            <person name="Posewitz M.C."/>
        </authorList>
    </citation>
    <scope>NUCLEOTIDE SEQUENCE</scope>
    <source>
        <strain evidence="1">GSL018</strain>
    </source>
</reference>